<evidence type="ECO:0000313" key="1">
    <source>
        <dbReference type="Proteomes" id="UP000087766"/>
    </source>
</evidence>
<name>A0A1S3VUZ3_VIGRR</name>
<proteinExistence type="predicted"/>
<dbReference type="Proteomes" id="UP000087766">
    <property type="component" value="Unplaced"/>
</dbReference>
<dbReference type="AlphaFoldDB" id="A0A1S3VUZ3"/>
<dbReference type="InterPro" id="IPR043502">
    <property type="entry name" value="DNA/RNA_pol_sf"/>
</dbReference>
<dbReference type="KEGG" id="vra:106778660"/>
<organism evidence="1 2">
    <name type="scientific">Vigna radiata var. radiata</name>
    <name type="common">Mung bean</name>
    <name type="synonym">Phaseolus aureus</name>
    <dbReference type="NCBI Taxonomy" id="3916"/>
    <lineage>
        <taxon>Eukaryota</taxon>
        <taxon>Viridiplantae</taxon>
        <taxon>Streptophyta</taxon>
        <taxon>Embryophyta</taxon>
        <taxon>Tracheophyta</taxon>
        <taxon>Spermatophyta</taxon>
        <taxon>Magnoliopsida</taxon>
        <taxon>eudicotyledons</taxon>
        <taxon>Gunneridae</taxon>
        <taxon>Pentapetalae</taxon>
        <taxon>rosids</taxon>
        <taxon>fabids</taxon>
        <taxon>Fabales</taxon>
        <taxon>Fabaceae</taxon>
        <taxon>Papilionoideae</taxon>
        <taxon>50 kb inversion clade</taxon>
        <taxon>NPAAA clade</taxon>
        <taxon>indigoferoid/millettioid clade</taxon>
        <taxon>Phaseoleae</taxon>
        <taxon>Vigna</taxon>
    </lineage>
</organism>
<accession>A0A1S3VUZ3</accession>
<dbReference type="OrthoDB" id="1749511at2759"/>
<reference evidence="2" key="1">
    <citation type="submission" date="2025-08" db="UniProtKB">
        <authorList>
            <consortium name="RefSeq"/>
        </authorList>
    </citation>
    <scope>IDENTIFICATION</scope>
    <source>
        <tissue evidence="2">Leaf</tissue>
    </source>
</reference>
<sequence>MESRLDVVDKMLQELIQDKDRQENQFHERFQRLEDMIKGLTAVVESLSCSATKGKTASVMNVGQGSRWEEETSHHLSSSKWRKLDIPNFAGEEAYGWTNRLERYFQLKEVNEEERMHAVIVALEGKALNWFHWWETCNPNPTWEAFKGITQDYLVGIFLNGLKEEIKAEVKLYEPNTRPELMMKAQMVEEKWLASLGEVRDDFSNLRLTIGKGNDEHILVGDPTLSKSESSLKKLVSAFNNNDSCYVLKWDKEKEENGSIVPVQLLPILESNNDLFQDLVRLPPSRPYDHAIHLHEGAFIPNLRPYKYSHQQKNEIERLVKEMLQAGIIKPSISPYSSPIILVKEKDGG</sequence>
<gene>
    <name evidence="2" type="primary">LOC106778660</name>
</gene>
<dbReference type="PANTHER" id="PTHR15503:SF22">
    <property type="entry name" value="TRANSPOSON TY3-I GAG POLYPROTEIN"/>
    <property type="match status" value="1"/>
</dbReference>
<dbReference type="RefSeq" id="XP_014522130.1">
    <property type="nucleotide sequence ID" value="XM_014666644.1"/>
</dbReference>
<dbReference type="InterPro" id="IPR032567">
    <property type="entry name" value="RTL1-rel"/>
</dbReference>
<evidence type="ECO:0000313" key="2">
    <source>
        <dbReference type="RefSeq" id="XP_014522130.1"/>
    </source>
</evidence>
<keyword evidence="1" id="KW-1185">Reference proteome</keyword>
<dbReference type="GeneID" id="106778660"/>
<protein>
    <submittedName>
        <fullName evidence="2">Uncharacterized protein LOC106778660</fullName>
    </submittedName>
</protein>
<dbReference type="SUPFAM" id="SSF56672">
    <property type="entry name" value="DNA/RNA polymerases"/>
    <property type="match status" value="1"/>
</dbReference>
<dbReference type="PANTHER" id="PTHR15503">
    <property type="entry name" value="LDOC1 RELATED"/>
    <property type="match status" value="1"/>
</dbReference>
<dbReference type="Gene3D" id="3.10.10.10">
    <property type="entry name" value="HIV Type 1 Reverse Transcriptase, subunit A, domain 1"/>
    <property type="match status" value="1"/>
</dbReference>